<dbReference type="RefSeq" id="WP_073500972.1">
    <property type="nucleotide sequence ID" value="NZ_FRBI01000017.1"/>
</dbReference>
<dbReference type="Proteomes" id="UP000184111">
    <property type="component" value="Unassembled WGS sequence"/>
</dbReference>
<keyword evidence="2" id="KW-0472">Membrane</keyword>
<dbReference type="OrthoDB" id="9951482at2"/>
<feature type="transmembrane region" description="Helical" evidence="2">
    <location>
        <begin position="45"/>
        <end position="64"/>
    </location>
</feature>
<sequence length="65" mass="6704">MTHFRMTTQSTSPWGADASVGHPHKHAREGRPSHHAAGSLSLGRIVLLSAAVLIVIAAALVVGLG</sequence>
<feature type="compositionally biased region" description="Polar residues" evidence="1">
    <location>
        <begin position="1"/>
        <end position="13"/>
    </location>
</feature>
<accession>A0A1M7N019</accession>
<dbReference type="EMBL" id="FRBI01000017">
    <property type="protein sequence ID" value="SHM96853.1"/>
    <property type="molecule type" value="Genomic_DNA"/>
</dbReference>
<keyword evidence="2" id="KW-0812">Transmembrane</keyword>
<evidence type="ECO:0000256" key="1">
    <source>
        <dbReference type="SAM" id="MobiDB-lite"/>
    </source>
</evidence>
<dbReference type="STRING" id="310782.SAMN05216499_11773"/>
<evidence type="ECO:0000313" key="4">
    <source>
        <dbReference type="Proteomes" id="UP000184111"/>
    </source>
</evidence>
<dbReference type="AlphaFoldDB" id="A0A1M7N019"/>
<evidence type="ECO:0000313" key="3">
    <source>
        <dbReference type="EMBL" id="SHM96853.1"/>
    </source>
</evidence>
<gene>
    <name evidence="3" type="ORF">SAMN05216499_11773</name>
</gene>
<protein>
    <submittedName>
        <fullName evidence="3">Uncharacterized protein</fullName>
    </submittedName>
</protein>
<keyword evidence="4" id="KW-1185">Reference proteome</keyword>
<feature type="region of interest" description="Disordered" evidence="1">
    <location>
        <begin position="1"/>
        <end position="35"/>
    </location>
</feature>
<organism evidence="3 4">
    <name type="scientific">Actinacidiphila paucisporea</name>
    <dbReference type="NCBI Taxonomy" id="310782"/>
    <lineage>
        <taxon>Bacteria</taxon>
        <taxon>Bacillati</taxon>
        <taxon>Actinomycetota</taxon>
        <taxon>Actinomycetes</taxon>
        <taxon>Kitasatosporales</taxon>
        <taxon>Streptomycetaceae</taxon>
        <taxon>Actinacidiphila</taxon>
    </lineage>
</organism>
<proteinExistence type="predicted"/>
<keyword evidence="2" id="KW-1133">Transmembrane helix</keyword>
<name>A0A1M7N019_9ACTN</name>
<evidence type="ECO:0000256" key="2">
    <source>
        <dbReference type="SAM" id="Phobius"/>
    </source>
</evidence>
<reference evidence="3 4" key="1">
    <citation type="submission" date="2016-11" db="EMBL/GenBank/DDBJ databases">
        <authorList>
            <person name="Jaros S."/>
            <person name="Januszkiewicz K."/>
            <person name="Wedrychowicz H."/>
        </authorList>
    </citation>
    <scope>NUCLEOTIDE SEQUENCE [LARGE SCALE GENOMIC DNA]</scope>
    <source>
        <strain evidence="3 4">CGMCC 4.2025</strain>
    </source>
</reference>